<reference evidence="12 13" key="1">
    <citation type="journal article" date="2015" name="Genome Announc.">
        <title>Expanding the biotechnology potential of lactobacilli through comparative genomics of 213 strains and associated genera.</title>
        <authorList>
            <person name="Sun Z."/>
            <person name="Harris H.M."/>
            <person name="McCann A."/>
            <person name="Guo C."/>
            <person name="Argimon S."/>
            <person name="Zhang W."/>
            <person name="Yang X."/>
            <person name="Jeffery I.B."/>
            <person name="Cooney J.C."/>
            <person name="Kagawa T.F."/>
            <person name="Liu W."/>
            <person name="Song Y."/>
            <person name="Salvetti E."/>
            <person name="Wrobel A."/>
            <person name="Rasinkangas P."/>
            <person name="Parkhill J."/>
            <person name="Rea M.C."/>
            <person name="O'Sullivan O."/>
            <person name="Ritari J."/>
            <person name="Douillard F.P."/>
            <person name="Paul Ross R."/>
            <person name="Yang R."/>
            <person name="Briner A.E."/>
            <person name="Felis G.E."/>
            <person name="de Vos W.M."/>
            <person name="Barrangou R."/>
            <person name="Klaenhammer T.R."/>
            <person name="Caufield P.W."/>
            <person name="Cui Y."/>
            <person name="Zhang H."/>
            <person name="O'Toole P.W."/>
        </authorList>
    </citation>
    <scope>NUCLEOTIDE SEQUENCE [LARGE SCALE GENOMIC DNA]</scope>
    <source>
        <strain evidence="12 13">DSM 20509</strain>
    </source>
</reference>
<name>A0A0R2AJM7_9LACO</name>
<dbReference type="Proteomes" id="UP000051008">
    <property type="component" value="Unassembled WGS sequence"/>
</dbReference>
<dbReference type="CDD" id="cd00773">
    <property type="entry name" value="HisRS-like_core"/>
    <property type="match status" value="1"/>
</dbReference>
<proteinExistence type="inferred from homology"/>
<evidence type="ECO:0000256" key="7">
    <source>
        <dbReference type="ARBA" id="ARBA00023102"/>
    </source>
</evidence>
<evidence type="ECO:0000256" key="8">
    <source>
        <dbReference type="ARBA" id="ARBA00025246"/>
    </source>
</evidence>
<dbReference type="InterPro" id="IPR041715">
    <property type="entry name" value="HisRS-like_core"/>
</dbReference>
<comment type="subunit">
    <text evidence="9">Heteromultimer composed of HisG and HisZ subunits.</text>
</comment>
<feature type="binding site" evidence="10">
    <location>
        <begin position="77"/>
        <end position="79"/>
    </location>
    <ligand>
        <name>L-histidine</name>
        <dbReference type="ChEBI" id="CHEBI:57595"/>
    </ligand>
</feature>
<sequence>MTKYKLPLGFRDYFGSVAQSKVQVENYLTALFAALGYSQIETPLLEDQTVFEQYSLTNEDVYRVLGPNGEVLVLRPDLTLPIARFLATTNIELPQKFAYIGSIFKRKRELMGFSNQEAQAGVELVGYASLKAELECIYLVNKLNTELLENKLYLELGHANFAQEVLAKLAIPLQEQEAIKQALFTKDLPKYEQLIQAYSKQELFSFLKLWPRLFGSLTEVAADLAKVKLPADLQAKCQTILDLGKLVAKLPNQEVRVDLTSSAPQDYYTGVTFKAYLPTESAYLVSGGRYDKLLNTFQAQQVPAVGMGIDLDLLAQLVIEKDQPGRQVKKQLYCETKQLKQALAIVEQTPDLTLSLATSLQAARLLAKKKGEKLQILTDKGELVDDIENSVD</sequence>
<gene>
    <name evidence="9" type="primary">hisZ</name>
    <name evidence="12" type="ORF">FC14_GL000972</name>
</gene>
<accession>A0A0R2AJM7</accession>
<evidence type="ECO:0000256" key="6">
    <source>
        <dbReference type="ARBA" id="ARBA00022605"/>
    </source>
</evidence>
<evidence type="ECO:0000256" key="10">
    <source>
        <dbReference type="PIRSR" id="PIRSR001549-1"/>
    </source>
</evidence>
<feature type="domain" description="Aminoacyl-transfer RNA synthetases class-II family profile" evidence="11">
    <location>
        <begin position="24"/>
        <end position="320"/>
    </location>
</feature>
<dbReference type="Gene3D" id="3.30.930.10">
    <property type="entry name" value="Bira Bifunctional Protein, Domain 2"/>
    <property type="match status" value="1"/>
</dbReference>
<dbReference type="GO" id="GO:0016757">
    <property type="term" value="F:glycosyltransferase activity"/>
    <property type="evidence" value="ECO:0007669"/>
    <property type="project" value="UniProtKB-KW"/>
</dbReference>
<evidence type="ECO:0000313" key="13">
    <source>
        <dbReference type="Proteomes" id="UP000051008"/>
    </source>
</evidence>
<evidence type="ECO:0000256" key="9">
    <source>
        <dbReference type="HAMAP-Rule" id="MF_00125"/>
    </source>
</evidence>
<feature type="binding site" evidence="10">
    <location>
        <position position="119"/>
    </location>
    <ligand>
        <name>L-histidine</name>
        <dbReference type="ChEBI" id="CHEBI:57595"/>
    </ligand>
</feature>
<dbReference type="PIRSF" id="PIRSF001549">
    <property type="entry name" value="His-tRNA_synth"/>
    <property type="match status" value="1"/>
</dbReference>
<dbReference type="PATRIC" id="fig|1423718.3.peg.1020"/>
<dbReference type="GO" id="GO:0006427">
    <property type="term" value="P:histidyl-tRNA aminoacylation"/>
    <property type="evidence" value="ECO:0007669"/>
    <property type="project" value="TreeGrafter"/>
</dbReference>
<dbReference type="UniPathway" id="UPA00031">
    <property type="reaction ID" value="UER00006"/>
</dbReference>
<comment type="subcellular location">
    <subcellularLocation>
        <location evidence="1 9">Cytoplasm</location>
    </subcellularLocation>
</comment>
<keyword evidence="5 9" id="KW-0963">Cytoplasm</keyword>
<dbReference type="GO" id="GO:0140096">
    <property type="term" value="F:catalytic activity, acting on a protein"/>
    <property type="evidence" value="ECO:0007669"/>
    <property type="project" value="UniProtKB-ARBA"/>
</dbReference>
<evidence type="ECO:0000256" key="5">
    <source>
        <dbReference type="ARBA" id="ARBA00022490"/>
    </source>
</evidence>
<dbReference type="PROSITE" id="PS50862">
    <property type="entry name" value="AA_TRNA_LIGASE_II"/>
    <property type="match status" value="1"/>
</dbReference>
<dbReference type="EMBL" id="AYYP01000070">
    <property type="protein sequence ID" value="KRM63148.1"/>
    <property type="molecule type" value="Genomic_DNA"/>
</dbReference>
<dbReference type="HAMAP" id="MF_00125">
    <property type="entry name" value="HisZ"/>
    <property type="match status" value="1"/>
</dbReference>
<dbReference type="RefSeq" id="WP_056977550.1">
    <property type="nucleotide sequence ID" value="NZ_AYYP01000070.1"/>
</dbReference>
<dbReference type="SUPFAM" id="SSF55681">
    <property type="entry name" value="Class II aaRS and biotin synthetases"/>
    <property type="match status" value="1"/>
</dbReference>
<dbReference type="Pfam" id="PF13393">
    <property type="entry name" value="tRNA-synt_His"/>
    <property type="match status" value="1"/>
</dbReference>
<dbReference type="PANTHER" id="PTHR43707:SF6">
    <property type="entry name" value="ATP PHOSPHORIBOSYLTRANSFERASE REGULATORY SUBUNIT"/>
    <property type="match status" value="1"/>
</dbReference>
<evidence type="ECO:0000256" key="4">
    <source>
        <dbReference type="ARBA" id="ARBA00020397"/>
    </source>
</evidence>
<keyword evidence="12" id="KW-0808">Transferase</keyword>
<dbReference type="InterPro" id="IPR004516">
    <property type="entry name" value="HisRS/HisZ"/>
</dbReference>
<dbReference type="GO" id="GO:0005737">
    <property type="term" value="C:cytoplasm"/>
    <property type="evidence" value="ECO:0007669"/>
    <property type="project" value="UniProtKB-SubCell"/>
</dbReference>
<evidence type="ECO:0000256" key="1">
    <source>
        <dbReference type="ARBA" id="ARBA00004496"/>
    </source>
</evidence>
<dbReference type="InterPro" id="IPR004517">
    <property type="entry name" value="HisZ"/>
</dbReference>
<dbReference type="PANTHER" id="PTHR43707">
    <property type="entry name" value="HISTIDYL-TRNA SYNTHETASE"/>
    <property type="match status" value="1"/>
</dbReference>
<dbReference type="GO" id="GO:0000105">
    <property type="term" value="P:L-histidine biosynthetic process"/>
    <property type="evidence" value="ECO:0007669"/>
    <property type="project" value="UniProtKB-UniRule"/>
</dbReference>
<keyword evidence="13" id="KW-1185">Reference proteome</keyword>
<comment type="caution">
    <text evidence="12">The sequence shown here is derived from an EMBL/GenBank/DDBJ whole genome shotgun (WGS) entry which is preliminary data.</text>
</comment>
<protein>
    <recommendedName>
        <fullName evidence="4 9">ATP phosphoribosyltransferase regulatory subunit</fullName>
    </recommendedName>
</protein>
<feature type="binding site" evidence="10">
    <location>
        <begin position="267"/>
        <end position="268"/>
    </location>
    <ligand>
        <name>L-histidine</name>
        <dbReference type="ChEBI" id="CHEBI:57595"/>
    </ligand>
</feature>
<evidence type="ECO:0000256" key="3">
    <source>
        <dbReference type="ARBA" id="ARBA00005539"/>
    </source>
</evidence>
<evidence type="ECO:0000313" key="12">
    <source>
        <dbReference type="EMBL" id="KRM63148.1"/>
    </source>
</evidence>
<comment type="similarity">
    <text evidence="3 9">Belongs to the class-II aminoacyl-tRNA synthetase family. HisZ subfamily.</text>
</comment>
<dbReference type="InterPro" id="IPR045864">
    <property type="entry name" value="aa-tRNA-synth_II/BPL/LPL"/>
</dbReference>
<dbReference type="InterPro" id="IPR006195">
    <property type="entry name" value="aa-tRNA-synth_II"/>
</dbReference>
<comment type="pathway">
    <text evidence="2 9">Amino-acid biosynthesis; L-histidine biosynthesis; L-histidine from 5-phospho-alpha-D-ribose 1-diphosphate: step 1/9.</text>
</comment>
<keyword evidence="6 9" id="KW-0028">Amino-acid biosynthesis</keyword>
<keyword evidence="12" id="KW-0328">Glycosyltransferase</keyword>
<dbReference type="AlphaFoldDB" id="A0A0R2AJM7"/>
<keyword evidence="7 9" id="KW-0368">Histidine biosynthesis</keyword>
<feature type="binding site" evidence="10">
    <location>
        <position position="123"/>
    </location>
    <ligand>
        <name>L-histidine</name>
        <dbReference type="ChEBI" id="CHEBI:57595"/>
    </ligand>
</feature>
<comment type="function">
    <text evidence="8 9">Required for the first step of histidine biosynthesis. May allow the feedback regulation of ATP phosphoribosyltransferase activity by histidine.</text>
</comment>
<dbReference type="GO" id="GO:0004821">
    <property type="term" value="F:histidine-tRNA ligase activity"/>
    <property type="evidence" value="ECO:0007669"/>
    <property type="project" value="TreeGrafter"/>
</dbReference>
<dbReference type="OrthoDB" id="9800814at2"/>
<evidence type="ECO:0000259" key="11">
    <source>
        <dbReference type="PROSITE" id="PS50862"/>
    </source>
</evidence>
<organism evidence="12 13">
    <name type="scientific">Ligilactobacillus agilis DSM 20509</name>
    <dbReference type="NCBI Taxonomy" id="1423718"/>
    <lineage>
        <taxon>Bacteria</taxon>
        <taxon>Bacillati</taxon>
        <taxon>Bacillota</taxon>
        <taxon>Bacilli</taxon>
        <taxon>Lactobacillales</taxon>
        <taxon>Lactobacillaceae</taxon>
        <taxon>Ligilactobacillus</taxon>
    </lineage>
</organism>
<comment type="miscellaneous">
    <text evidence="9">This function is generally fulfilled by the C-terminal part of HisG, which is missing in some bacteria such as this one.</text>
</comment>
<evidence type="ECO:0000256" key="2">
    <source>
        <dbReference type="ARBA" id="ARBA00004667"/>
    </source>
</evidence>